<dbReference type="PIRSF" id="PIRSF000303">
    <property type="entry name" value="Glutathion_perox"/>
    <property type="match status" value="1"/>
</dbReference>
<comment type="caution">
    <text evidence="5">The sequence shown here is derived from an EMBL/GenBank/DDBJ whole genome shotgun (WGS) entry which is preliminary data.</text>
</comment>
<dbReference type="InterPro" id="IPR029760">
    <property type="entry name" value="GPX_CS"/>
</dbReference>
<name>A0ABT7XTB4_9NEIS</name>
<keyword evidence="3 4" id="KW-0560">Oxidoreductase</keyword>
<evidence type="ECO:0000256" key="1">
    <source>
        <dbReference type="ARBA" id="ARBA00006926"/>
    </source>
</evidence>
<dbReference type="PROSITE" id="PS00460">
    <property type="entry name" value="GLUTATHIONE_PEROXID_1"/>
    <property type="match status" value="1"/>
</dbReference>
<dbReference type="CDD" id="cd00340">
    <property type="entry name" value="GSH_Peroxidase"/>
    <property type="match status" value="1"/>
</dbReference>
<proteinExistence type="inferred from homology"/>
<evidence type="ECO:0000256" key="4">
    <source>
        <dbReference type="RuleBase" id="RU000499"/>
    </source>
</evidence>
<dbReference type="Proteomes" id="UP001168540">
    <property type="component" value="Unassembled WGS sequence"/>
</dbReference>
<accession>A0ABT7XTB4</accession>
<dbReference type="InterPro" id="IPR029759">
    <property type="entry name" value="GPX_AS"/>
</dbReference>
<reference evidence="5" key="1">
    <citation type="submission" date="2023-06" db="EMBL/GenBank/DDBJ databases">
        <authorList>
            <person name="Zhang S."/>
        </authorList>
    </citation>
    <scope>NUCLEOTIDE SEQUENCE</scope>
    <source>
        <strain evidence="5">SG2303</strain>
    </source>
</reference>
<dbReference type="PROSITE" id="PS00763">
    <property type="entry name" value="GLUTATHIONE_PEROXID_2"/>
    <property type="match status" value="1"/>
</dbReference>
<dbReference type="PROSITE" id="PS51355">
    <property type="entry name" value="GLUTATHIONE_PEROXID_3"/>
    <property type="match status" value="1"/>
</dbReference>
<protein>
    <recommendedName>
        <fullName evidence="4">Glutathione peroxidase</fullName>
    </recommendedName>
</protein>
<dbReference type="PANTHER" id="PTHR11592">
    <property type="entry name" value="GLUTATHIONE PEROXIDASE"/>
    <property type="match status" value="1"/>
</dbReference>
<evidence type="ECO:0000313" key="6">
    <source>
        <dbReference type="Proteomes" id="UP001168540"/>
    </source>
</evidence>
<comment type="similarity">
    <text evidence="1 4">Belongs to the glutathione peroxidase family.</text>
</comment>
<dbReference type="InterPro" id="IPR000889">
    <property type="entry name" value="Glutathione_peroxidase"/>
</dbReference>
<dbReference type="Pfam" id="PF00255">
    <property type="entry name" value="GSHPx"/>
    <property type="match status" value="1"/>
</dbReference>
<dbReference type="SUPFAM" id="SSF52833">
    <property type="entry name" value="Thioredoxin-like"/>
    <property type="match status" value="1"/>
</dbReference>
<gene>
    <name evidence="5" type="ORF">QU481_19535</name>
</gene>
<dbReference type="PRINTS" id="PR01011">
    <property type="entry name" value="GLUTPROXDASE"/>
</dbReference>
<dbReference type="EMBL" id="JAUEDK010000051">
    <property type="protein sequence ID" value="MDN0077040.1"/>
    <property type="molecule type" value="Genomic_DNA"/>
</dbReference>
<evidence type="ECO:0000256" key="3">
    <source>
        <dbReference type="ARBA" id="ARBA00023002"/>
    </source>
</evidence>
<evidence type="ECO:0000313" key="5">
    <source>
        <dbReference type="EMBL" id="MDN0077040.1"/>
    </source>
</evidence>
<keyword evidence="6" id="KW-1185">Reference proteome</keyword>
<dbReference type="PANTHER" id="PTHR11592:SF78">
    <property type="entry name" value="GLUTATHIONE PEROXIDASE"/>
    <property type="match status" value="1"/>
</dbReference>
<dbReference type="GO" id="GO:0004601">
    <property type="term" value="F:peroxidase activity"/>
    <property type="evidence" value="ECO:0007669"/>
    <property type="project" value="UniProtKB-KW"/>
</dbReference>
<keyword evidence="2 4" id="KW-0575">Peroxidase</keyword>
<evidence type="ECO:0000256" key="2">
    <source>
        <dbReference type="ARBA" id="ARBA00022559"/>
    </source>
</evidence>
<dbReference type="Gene3D" id="3.40.30.10">
    <property type="entry name" value="Glutaredoxin"/>
    <property type="match status" value="1"/>
</dbReference>
<sequence>MTTLHDFSARHLDGHEASMADYAGRTVLVVNTASECGYTPQYQGLQELYEHFGAEKLAILAFPCNQFGGQEPGSADAIAQFCEARFAIRFDLFDKIEVNGSNAHPLWRWLTGADSAKPQPIKWNFTKFLVDSKGRLVKRFEPAVAPYELLDDIAILVGRSNG</sequence>
<dbReference type="InterPro" id="IPR036249">
    <property type="entry name" value="Thioredoxin-like_sf"/>
</dbReference>
<dbReference type="RefSeq" id="WP_289831667.1">
    <property type="nucleotide sequence ID" value="NZ_JAUEDK010000051.1"/>
</dbReference>
<organism evidence="5 6">
    <name type="scientific">Crenobacter oryzisoli</name>
    <dbReference type="NCBI Taxonomy" id="3056844"/>
    <lineage>
        <taxon>Bacteria</taxon>
        <taxon>Pseudomonadati</taxon>
        <taxon>Pseudomonadota</taxon>
        <taxon>Betaproteobacteria</taxon>
        <taxon>Neisseriales</taxon>
        <taxon>Neisseriaceae</taxon>
        <taxon>Crenobacter</taxon>
    </lineage>
</organism>